<evidence type="ECO:0000256" key="8">
    <source>
        <dbReference type="SAM" id="Phobius"/>
    </source>
</evidence>
<feature type="transmembrane region" description="Helical" evidence="8">
    <location>
        <begin position="146"/>
        <end position="175"/>
    </location>
</feature>
<evidence type="ECO:0000256" key="7">
    <source>
        <dbReference type="ARBA" id="ARBA00023136"/>
    </source>
</evidence>
<comment type="subcellular location">
    <subcellularLocation>
        <location evidence="1">Cell membrane</location>
        <topology evidence="1">Multi-pass membrane protein</topology>
    </subcellularLocation>
</comment>
<dbReference type="KEGG" id="cmic:caldi_16730"/>
<feature type="transmembrane region" description="Helical" evidence="8">
    <location>
        <begin position="297"/>
        <end position="316"/>
    </location>
</feature>
<dbReference type="PANTHER" id="PTHR21716:SF53">
    <property type="entry name" value="PERMEASE PERM-RELATED"/>
    <property type="match status" value="1"/>
</dbReference>
<feature type="transmembrane region" description="Helical" evidence="8">
    <location>
        <begin position="69"/>
        <end position="87"/>
    </location>
</feature>
<evidence type="ECO:0000256" key="5">
    <source>
        <dbReference type="ARBA" id="ARBA00022692"/>
    </source>
</evidence>
<accession>A0AA35CLG0</accession>
<gene>
    <name evidence="9" type="ORF">caldi_16730</name>
</gene>
<comment type="similarity">
    <text evidence="2">Belongs to the autoinducer-2 exporter (AI-2E) (TC 2.A.86) family.</text>
</comment>
<feature type="transmembrane region" description="Helical" evidence="8">
    <location>
        <begin position="37"/>
        <end position="57"/>
    </location>
</feature>
<evidence type="ECO:0000313" key="9">
    <source>
        <dbReference type="EMBL" id="BDG60583.1"/>
    </source>
</evidence>
<proteinExistence type="inferred from homology"/>
<dbReference type="AlphaFoldDB" id="A0AA35CLG0"/>
<feature type="transmembrane region" description="Helical" evidence="8">
    <location>
        <begin position="257"/>
        <end position="285"/>
    </location>
</feature>
<evidence type="ECO:0000256" key="3">
    <source>
        <dbReference type="ARBA" id="ARBA00022448"/>
    </source>
</evidence>
<feature type="transmembrane region" description="Helical" evidence="8">
    <location>
        <begin position="322"/>
        <end position="342"/>
    </location>
</feature>
<feature type="transmembrane region" description="Helical" evidence="8">
    <location>
        <begin position="12"/>
        <end position="31"/>
    </location>
</feature>
<sequence>MRLSGRAMASRRTWGAALLLGAGLGVAWLVLAVRPVLVPFALALVLAYLLAPAVAVLQARGMSRSCAIMSVYAALAAAGTAVAMWAAPAASRELQQLLRGVPDGVGALRGHLDALEARLRQPGVPDGVRQGALGFLAELEARADRLVGATAAGIAGLAEWLLYLALAPVLAYYLLRDLPQFHRAAVHAVPRRWRPHAVQLLHELDRVLAGFIRGELLLALAVGALAALATWLLRLPYSLLLGAWAALCELVPYVGPVAGAAPATLLALSISPVRALQVALAFAVIQQLESAVLGPHVMGASVGLHPLTVLFAILAGGYLAGVWGMLLAVPVAGILRVVWGFAVRGLSSPPGSPPEGGGNRA</sequence>
<reference evidence="9" key="1">
    <citation type="submission" date="2022-03" db="EMBL/GenBank/DDBJ databases">
        <title>Complete genome sequence of Caldinitratiruptor microaerophilus.</title>
        <authorList>
            <person name="Mukaiyama R."/>
            <person name="Nishiyama T."/>
            <person name="Ueda K."/>
        </authorList>
    </citation>
    <scope>NUCLEOTIDE SEQUENCE</scope>
    <source>
        <strain evidence="9">JCM 16183</strain>
    </source>
</reference>
<dbReference type="GO" id="GO:0055085">
    <property type="term" value="P:transmembrane transport"/>
    <property type="evidence" value="ECO:0007669"/>
    <property type="project" value="TreeGrafter"/>
</dbReference>
<dbReference type="EMBL" id="AP025628">
    <property type="protein sequence ID" value="BDG60583.1"/>
    <property type="molecule type" value="Genomic_DNA"/>
</dbReference>
<keyword evidence="3" id="KW-0813">Transport</keyword>
<evidence type="ECO:0000256" key="2">
    <source>
        <dbReference type="ARBA" id="ARBA00009773"/>
    </source>
</evidence>
<evidence type="ECO:0000256" key="4">
    <source>
        <dbReference type="ARBA" id="ARBA00022475"/>
    </source>
</evidence>
<name>A0AA35CLG0_9FIRM</name>
<keyword evidence="4" id="KW-1003">Cell membrane</keyword>
<organism evidence="9 10">
    <name type="scientific">Caldinitratiruptor microaerophilus</name>
    <dbReference type="NCBI Taxonomy" id="671077"/>
    <lineage>
        <taxon>Bacteria</taxon>
        <taxon>Bacillati</taxon>
        <taxon>Bacillota</taxon>
        <taxon>Clostridia</taxon>
        <taxon>Eubacteriales</taxon>
        <taxon>Symbiobacteriaceae</taxon>
        <taxon>Caldinitratiruptor</taxon>
    </lineage>
</organism>
<dbReference type="PANTHER" id="PTHR21716">
    <property type="entry name" value="TRANSMEMBRANE PROTEIN"/>
    <property type="match status" value="1"/>
</dbReference>
<keyword evidence="5 8" id="KW-0812">Transmembrane</keyword>
<dbReference type="Proteomes" id="UP001163687">
    <property type="component" value="Chromosome"/>
</dbReference>
<dbReference type="InterPro" id="IPR002549">
    <property type="entry name" value="AI-2E-like"/>
</dbReference>
<evidence type="ECO:0000256" key="6">
    <source>
        <dbReference type="ARBA" id="ARBA00022989"/>
    </source>
</evidence>
<protein>
    <submittedName>
        <fullName evidence="9">AI-2E family transporter</fullName>
    </submittedName>
</protein>
<feature type="transmembrane region" description="Helical" evidence="8">
    <location>
        <begin position="216"/>
        <end position="237"/>
    </location>
</feature>
<keyword evidence="6 8" id="KW-1133">Transmembrane helix</keyword>
<dbReference type="Pfam" id="PF01594">
    <property type="entry name" value="AI-2E_transport"/>
    <property type="match status" value="1"/>
</dbReference>
<evidence type="ECO:0000256" key="1">
    <source>
        <dbReference type="ARBA" id="ARBA00004651"/>
    </source>
</evidence>
<keyword evidence="10" id="KW-1185">Reference proteome</keyword>
<keyword evidence="7 8" id="KW-0472">Membrane</keyword>
<evidence type="ECO:0000313" key="10">
    <source>
        <dbReference type="Proteomes" id="UP001163687"/>
    </source>
</evidence>
<dbReference type="GO" id="GO:0005886">
    <property type="term" value="C:plasma membrane"/>
    <property type="evidence" value="ECO:0007669"/>
    <property type="project" value="UniProtKB-SubCell"/>
</dbReference>